<feature type="domain" description="Major facilitator superfamily (MFS) profile" evidence="8">
    <location>
        <begin position="108"/>
        <end position="526"/>
    </location>
</feature>
<accession>A0A558H6F3</accession>
<feature type="transmembrane region" description="Helical" evidence="7">
    <location>
        <begin position="138"/>
        <end position="155"/>
    </location>
</feature>
<feature type="transmembrane region" description="Helical" evidence="7">
    <location>
        <begin position="430"/>
        <end position="456"/>
    </location>
</feature>
<feature type="transmembrane region" description="Helical" evidence="7">
    <location>
        <begin position="468"/>
        <end position="490"/>
    </location>
</feature>
<feature type="transmembrane region" description="Helical" evidence="7">
    <location>
        <begin position="255"/>
        <end position="278"/>
    </location>
</feature>
<evidence type="ECO:0000256" key="2">
    <source>
        <dbReference type="ARBA" id="ARBA00022448"/>
    </source>
</evidence>
<dbReference type="InterPro" id="IPR036259">
    <property type="entry name" value="MFS_trans_sf"/>
</dbReference>
<dbReference type="InterPro" id="IPR011701">
    <property type="entry name" value="MFS"/>
</dbReference>
<evidence type="ECO:0000256" key="7">
    <source>
        <dbReference type="SAM" id="Phobius"/>
    </source>
</evidence>
<comment type="subcellular location">
    <subcellularLocation>
        <location evidence="1">Cell membrane</location>
        <topology evidence="1">Multi-pass membrane protein</topology>
    </subcellularLocation>
</comment>
<dbReference type="PANTHER" id="PTHR23517">
    <property type="entry name" value="RESISTANCE PROTEIN MDTM, PUTATIVE-RELATED-RELATED"/>
    <property type="match status" value="1"/>
</dbReference>
<dbReference type="GO" id="GO:0022857">
    <property type="term" value="F:transmembrane transporter activity"/>
    <property type="evidence" value="ECO:0007669"/>
    <property type="project" value="InterPro"/>
</dbReference>
<evidence type="ECO:0000256" key="6">
    <source>
        <dbReference type="ARBA" id="ARBA00023136"/>
    </source>
</evidence>
<feature type="transmembrane region" description="Helical" evidence="7">
    <location>
        <begin position="400"/>
        <end position="424"/>
    </location>
</feature>
<dbReference type="SUPFAM" id="SSF103473">
    <property type="entry name" value="MFS general substrate transporter"/>
    <property type="match status" value="1"/>
</dbReference>
<keyword evidence="2" id="KW-0813">Transport</keyword>
<dbReference type="PANTHER" id="PTHR23517:SF2">
    <property type="entry name" value="MULTIDRUG RESISTANCE PROTEIN MDTH"/>
    <property type="match status" value="1"/>
</dbReference>
<organism evidence="9 10">
    <name type="scientific">Paenarthrobacter nitroguajacolicus</name>
    <name type="common">Arthrobacter nitroguajacolicus</name>
    <dbReference type="NCBI Taxonomy" id="211146"/>
    <lineage>
        <taxon>Bacteria</taxon>
        <taxon>Bacillati</taxon>
        <taxon>Actinomycetota</taxon>
        <taxon>Actinomycetes</taxon>
        <taxon>Micrococcales</taxon>
        <taxon>Micrococcaceae</taxon>
        <taxon>Paenarthrobacter</taxon>
    </lineage>
</organism>
<keyword evidence="6 7" id="KW-0472">Membrane</keyword>
<gene>
    <name evidence="9" type="ORF">FQP90_06455</name>
</gene>
<reference evidence="9 10" key="1">
    <citation type="submission" date="2019-07" db="EMBL/GenBank/DDBJ databases">
        <title>Diversity of Bacteria from Kongsfjorden, Arctic.</title>
        <authorList>
            <person name="Yu Y."/>
        </authorList>
    </citation>
    <scope>NUCLEOTIDE SEQUENCE [LARGE SCALE GENOMIC DNA]</scope>
    <source>
        <strain evidence="9 10">SM1928</strain>
    </source>
</reference>
<dbReference type="InterPro" id="IPR020846">
    <property type="entry name" value="MFS_dom"/>
</dbReference>
<comment type="caution">
    <text evidence="9">The sequence shown here is derived from an EMBL/GenBank/DDBJ whole genome shotgun (WGS) entry which is preliminary data.</text>
</comment>
<feature type="transmembrane region" description="Helical" evidence="7">
    <location>
        <begin position="284"/>
        <end position="304"/>
    </location>
</feature>
<dbReference type="Pfam" id="PF07690">
    <property type="entry name" value="MFS_1"/>
    <property type="match status" value="1"/>
</dbReference>
<evidence type="ECO:0000256" key="3">
    <source>
        <dbReference type="ARBA" id="ARBA00022475"/>
    </source>
</evidence>
<keyword evidence="5 7" id="KW-1133">Transmembrane helix</keyword>
<protein>
    <submittedName>
        <fullName evidence="9">MFS transporter</fullName>
    </submittedName>
</protein>
<evidence type="ECO:0000259" key="8">
    <source>
        <dbReference type="PROSITE" id="PS50850"/>
    </source>
</evidence>
<dbReference type="EMBL" id="VNFK01000004">
    <property type="protein sequence ID" value="TVU64705.1"/>
    <property type="molecule type" value="Genomic_DNA"/>
</dbReference>
<dbReference type="OrthoDB" id="3285778at2"/>
<dbReference type="InterPro" id="IPR050171">
    <property type="entry name" value="MFS_Transporters"/>
</dbReference>
<sequence length="535" mass="56865">MPDRTHRPVYVSFRKRNIALLGVQLIIFFLSHTLWGISSHALEDRLALFPPFGGFSAQHWLWPARSVSGSRLGRAYGCQICEPRVISNTRFPNKAKSSRLGTRRVEAAPQLLLGSQLIFNIGFFAVVPFLAVAMRNDFGLGAMAVGVVLGARTFAQQGLFLFGGALADHWGARESMITGCLVRVSGFLLLAWASDFPMFLFGAVVTGIGGALFSPAMQSLVATAAESGQGKPDYRKELVDTETSATRPKRERSSLFALLVVCGEVGTVLGPLMGSLLLNTGFDTSLVTGAGVFALMAAVFWLFLPRTQPRACRTRANTPSNGRPAGLWSCLREKRFIGFAAFYSVNLLATNQLYFGLPIEMERSGVGVDALAVVFAYASILTIALQWPIAGIMGRYGPKLALPLGFFLQAMGFAALAVMAVFPAPSAIPVIPAIALVTGLALGNMCVLPVAMGLVLEFSAGRPTGAYYGLLASAGGLAVVIGNAALAPLYEHAVTPSAHASAPWLLLALTAAISAVSIRHFTPRPLAPNRVHSSP</sequence>
<dbReference type="PROSITE" id="PS50850">
    <property type="entry name" value="MFS"/>
    <property type="match status" value="1"/>
</dbReference>
<evidence type="ECO:0000256" key="4">
    <source>
        <dbReference type="ARBA" id="ARBA00022692"/>
    </source>
</evidence>
<keyword evidence="4 7" id="KW-0812">Transmembrane</keyword>
<dbReference type="AlphaFoldDB" id="A0A558H6F3"/>
<dbReference type="GO" id="GO:0005886">
    <property type="term" value="C:plasma membrane"/>
    <property type="evidence" value="ECO:0007669"/>
    <property type="project" value="UniProtKB-SubCell"/>
</dbReference>
<feature type="transmembrane region" description="Helical" evidence="7">
    <location>
        <begin position="502"/>
        <end position="521"/>
    </location>
</feature>
<evidence type="ECO:0000256" key="1">
    <source>
        <dbReference type="ARBA" id="ARBA00004651"/>
    </source>
</evidence>
<keyword evidence="3" id="KW-1003">Cell membrane</keyword>
<dbReference type="Gene3D" id="1.20.1250.20">
    <property type="entry name" value="MFS general substrate transporter like domains"/>
    <property type="match status" value="1"/>
</dbReference>
<dbReference type="RefSeq" id="WP_144648862.1">
    <property type="nucleotide sequence ID" value="NZ_VNFK01000004.1"/>
</dbReference>
<name>A0A558H6F3_PAENT</name>
<dbReference type="Proteomes" id="UP000316500">
    <property type="component" value="Unassembled WGS sequence"/>
</dbReference>
<feature type="transmembrane region" description="Helical" evidence="7">
    <location>
        <begin position="18"/>
        <end position="37"/>
    </location>
</feature>
<evidence type="ECO:0000256" key="5">
    <source>
        <dbReference type="ARBA" id="ARBA00022989"/>
    </source>
</evidence>
<evidence type="ECO:0000313" key="10">
    <source>
        <dbReference type="Proteomes" id="UP000316500"/>
    </source>
</evidence>
<dbReference type="GeneID" id="79882687"/>
<feature type="transmembrane region" description="Helical" evidence="7">
    <location>
        <begin position="199"/>
        <end position="225"/>
    </location>
</feature>
<feature type="transmembrane region" description="Helical" evidence="7">
    <location>
        <begin position="367"/>
        <end position="388"/>
    </location>
</feature>
<evidence type="ECO:0000313" key="9">
    <source>
        <dbReference type="EMBL" id="TVU64705.1"/>
    </source>
</evidence>
<feature type="transmembrane region" description="Helical" evidence="7">
    <location>
        <begin position="111"/>
        <end position="132"/>
    </location>
</feature>
<feature type="transmembrane region" description="Helical" evidence="7">
    <location>
        <begin position="336"/>
        <end position="355"/>
    </location>
</feature>
<proteinExistence type="predicted"/>